<dbReference type="AlphaFoldDB" id="A0A4Z1BZY0"/>
<accession>A0A4Z1BZY0</accession>
<sequence>MPRMVITHDVVEIERWLKGKDERAAALGAVGSDVTDFVAADGSTRIAVSATIHDRAALQALIDAPPPEVLAQMESHGVVPPLTVYVEQ</sequence>
<dbReference type="Proteomes" id="UP000297496">
    <property type="component" value="Unassembled WGS sequence"/>
</dbReference>
<dbReference type="RefSeq" id="WP_135837842.1">
    <property type="nucleotide sequence ID" value="NZ_SRRO01000001.1"/>
</dbReference>
<reference evidence="1 2" key="1">
    <citation type="submission" date="2019-04" db="EMBL/GenBank/DDBJ databases">
        <title>Three New Species of Nocardioides, Nocardioides euryhalodurans sp. nov., Nocardioides seonyuensis sp. nov. and Nocardioides eburneoflavus sp. nov. Isolated from Soil.</title>
        <authorList>
            <person name="Roh S.G."/>
            <person name="Lee C."/>
            <person name="Kim M.-K."/>
            <person name="Kim S.B."/>
        </authorList>
    </citation>
    <scope>NUCLEOTIDE SEQUENCE [LARGE SCALE GENOMIC DNA]</scope>
    <source>
        <strain evidence="1 2">MMS17-SY213</strain>
    </source>
</reference>
<dbReference type="EMBL" id="SRRO01000001">
    <property type="protein sequence ID" value="TGN63304.1"/>
    <property type="molecule type" value="Genomic_DNA"/>
</dbReference>
<protein>
    <recommendedName>
        <fullName evidence="3">DUF4242 domain-containing protein</fullName>
    </recommendedName>
</protein>
<organism evidence="1 2">
    <name type="scientific">Nocardioides eburneiflavus</name>
    <dbReference type="NCBI Taxonomy" id="2518372"/>
    <lineage>
        <taxon>Bacteria</taxon>
        <taxon>Bacillati</taxon>
        <taxon>Actinomycetota</taxon>
        <taxon>Actinomycetes</taxon>
        <taxon>Propionibacteriales</taxon>
        <taxon>Nocardioidaceae</taxon>
        <taxon>Nocardioides</taxon>
    </lineage>
</organism>
<proteinExistence type="predicted"/>
<dbReference type="OrthoDB" id="129521at2"/>
<keyword evidence="2" id="KW-1185">Reference proteome</keyword>
<name>A0A4Z1BZY0_9ACTN</name>
<comment type="caution">
    <text evidence="1">The sequence shown here is derived from an EMBL/GenBank/DDBJ whole genome shotgun (WGS) entry which is preliminary data.</text>
</comment>
<evidence type="ECO:0000313" key="2">
    <source>
        <dbReference type="Proteomes" id="UP000297496"/>
    </source>
</evidence>
<evidence type="ECO:0000313" key="1">
    <source>
        <dbReference type="EMBL" id="TGN63304.1"/>
    </source>
</evidence>
<evidence type="ECO:0008006" key="3">
    <source>
        <dbReference type="Google" id="ProtNLM"/>
    </source>
</evidence>
<gene>
    <name evidence="1" type="ORF">EXE59_04590</name>
</gene>